<evidence type="ECO:0000313" key="3">
    <source>
        <dbReference type="Proteomes" id="UP000029640"/>
    </source>
</evidence>
<reference evidence="2 3" key="1">
    <citation type="journal article" date="2014" name="Genome Announc.">
        <title>Genome Sequence of Gammaproteobacterial Pseudohaliea rubra Type Strain DSM 19751, Isolated from Coastal Seawater of the Mediterranean Sea.</title>
        <authorList>
            <person name="Spring S."/>
            <person name="Fiebig A."/>
            <person name="Riedel T."/>
            <person name="Goker M."/>
            <person name="Klenk H.P."/>
        </authorList>
    </citation>
    <scope>NUCLEOTIDE SEQUENCE [LARGE SCALE GENOMIC DNA]</scope>
    <source>
        <strain evidence="2 3">DSM 19751</strain>
    </source>
</reference>
<dbReference type="InterPro" id="IPR052514">
    <property type="entry name" value="SAM-dependent_MTase"/>
</dbReference>
<dbReference type="eggNOG" id="COG2518">
    <property type="taxonomic scope" value="Bacteria"/>
</dbReference>
<dbReference type="SUPFAM" id="SSF53335">
    <property type="entry name" value="S-adenosyl-L-methionine-dependent methyltransferases"/>
    <property type="match status" value="1"/>
</dbReference>
<evidence type="ECO:0000259" key="1">
    <source>
        <dbReference type="Pfam" id="PF05050"/>
    </source>
</evidence>
<dbReference type="PANTHER" id="PTHR34203">
    <property type="entry name" value="METHYLTRANSFERASE, FKBM FAMILY PROTEIN"/>
    <property type="match status" value="1"/>
</dbReference>
<evidence type="ECO:0000313" key="2">
    <source>
        <dbReference type="EMBL" id="KGE05133.1"/>
    </source>
</evidence>
<dbReference type="AlphaFoldDB" id="A0A095VVU4"/>
<comment type="caution">
    <text evidence="2">The sequence shown here is derived from an EMBL/GenBank/DDBJ whole genome shotgun (WGS) entry which is preliminary data.</text>
</comment>
<name>A0A095VVU4_9GAMM</name>
<dbReference type="NCBIfam" id="TIGR01444">
    <property type="entry name" value="fkbM_fam"/>
    <property type="match status" value="1"/>
</dbReference>
<feature type="domain" description="Methyltransferase FkbM" evidence="1">
    <location>
        <begin position="60"/>
        <end position="203"/>
    </location>
</feature>
<dbReference type="InterPro" id="IPR006342">
    <property type="entry name" value="FkbM_mtfrase"/>
</dbReference>
<accession>A0A095VVU4</accession>
<proteinExistence type="predicted"/>
<gene>
    <name evidence="2" type="ORF">HRUBRA_00335</name>
</gene>
<dbReference type="PATRIC" id="fig|1265313.6.peg.335"/>
<dbReference type="Gene3D" id="3.40.50.150">
    <property type="entry name" value="Vaccinia Virus protein VP39"/>
    <property type="match status" value="1"/>
</dbReference>
<protein>
    <recommendedName>
        <fullName evidence="1">Methyltransferase FkbM domain-containing protein</fullName>
    </recommendedName>
</protein>
<dbReference type="STRING" id="1265313.HRUBRA_00335"/>
<dbReference type="InterPro" id="IPR029063">
    <property type="entry name" value="SAM-dependent_MTases_sf"/>
</dbReference>
<dbReference type="EMBL" id="AUVB01000012">
    <property type="protein sequence ID" value="KGE05133.1"/>
    <property type="molecule type" value="Genomic_DNA"/>
</dbReference>
<dbReference type="RefSeq" id="WP_052094317.1">
    <property type="nucleotide sequence ID" value="NZ_KN234748.1"/>
</dbReference>
<dbReference type="HOGENOM" id="CLU_074577_1_1_6"/>
<sequence>MTGGEAVELGLPSPPGPLRLLLHPPGVDLVSDRLRRERCWEPFETRLCLALVGPGAICVDVGANIGYFTVLAAALAGPAGRVYAFEPDPDNFALLERNVHLNGFAARCALSPLALADRAGAGKLYRSGDNLGDHQVYPGDGERPWLPIRLARGDAVLGAAVDAIDFLKVDTQGSEAAVLAGLLRHLAGQSRPPVLLVELTPFSLALAGSSGRMLVEELATLDLPFWIVDHVAGRLVATEAEALATWCDNVAATPGDRGFMNILVGRGPAL</sequence>
<dbReference type="Proteomes" id="UP000029640">
    <property type="component" value="Unassembled WGS sequence"/>
</dbReference>
<dbReference type="PANTHER" id="PTHR34203:SF15">
    <property type="entry name" value="SLL1173 PROTEIN"/>
    <property type="match status" value="1"/>
</dbReference>
<organism evidence="2 3">
    <name type="scientific">Pseudohaliea rubra DSM 19751</name>
    <dbReference type="NCBI Taxonomy" id="1265313"/>
    <lineage>
        <taxon>Bacteria</taxon>
        <taxon>Pseudomonadati</taxon>
        <taxon>Pseudomonadota</taxon>
        <taxon>Gammaproteobacteria</taxon>
        <taxon>Cellvibrionales</taxon>
        <taxon>Halieaceae</taxon>
        <taxon>Pseudohaliea</taxon>
    </lineage>
</organism>
<keyword evidence="3" id="KW-1185">Reference proteome</keyword>
<dbReference type="Pfam" id="PF05050">
    <property type="entry name" value="Methyltransf_21"/>
    <property type="match status" value="1"/>
</dbReference>